<sequence length="92" mass="10884">MAFNDLTSRAVRQYDEWLKDADPRTENWLLMSSPLPQTLIIGTYIYFVTSLGPKLMENRKPFDLRRVMIFYNFSIVLFSIYMSYEVSVLAFP</sequence>
<reference evidence="11" key="1">
    <citation type="submission" date="2021-06" db="EMBL/GenBank/DDBJ databases">
        <authorList>
            <consortium name="Wellcome Sanger Institute Data Sharing"/>
        </authorList>
    </citation>
    <scope>NUCLEOTIDE SEQUENCE [LARGE SCALE GENOMIC DNA]</scope>
</reference>
<dbReference type="GeneTree" id="ENSGT01050000244838"/>
<evidence type="ECO:0000313" key="12">
    <source>
        <dbReference type="Proteomes" id="UP000694620"/>
    </source>
</evidence>
<keyword evidence="12" id="KW-1185">Reference proteome</keyword>
<evidence type="ECO:0000256" key="8">
    <source>
        <dbReference type="ARBA" id="ARBA00023136"/>
    </source>
</evidence>
<keyword evidence="9 10" id="KW-0275">Fatty acid biosynthesis</keyword>
<dbReference type="InterPro" id="IPR002076">
    <property type="entry name" value="ELO_fam"/>
</dbReference>
<comment type="subcellular location">
    <subcellularLocation>
        <location evidence="1">Membrane</location>
        <topology evidence="1">Multi-pass membrane protein</topology>
    </subcellularLocation>
</comment>
<dbReference type="Ensembl" id="ENSECRT00000012581.1">
    <property type="protein sequence ID" value="ENSECRP00000012373.1"/>
    <property type="gene ID" value="ENSECRG00000008249.1"/>
</dbReference>
<accession>A0A8C4S7G2</accession>
<dbReference type="GO" id="GO:0005789">
    <property type="term" value="C:endoplasmic reticulum membrane"/>
    <property type="evidence" value="ECO:0007669"/>
    <property type="project" value="TreeGrafter"/>
</dbReference>
<comment type="similarity">
    <text evidence="10">Belongs to the ELO family.</text>
</comment>
<evidence type="ECO:0000313" key="11">
    <source>
        <dbReference type="Ensembl" id="ENSECRP00000012373.1"/>
    </source>
</evidence>
<keyword evidence="8 10" id="KW-0472">Membrane</keyword>
<feature type="transmembrane region" description="Helical" evidence="10">
    <location>
        <begin position="69"/>
        <end position="91"/>
    </location>
</feature>
<feature type="transmembrane region" description="Helical" evidence="10">
    <location>
        <begin position="28"/>
        <end position="48"/>
    </location>
</feature>
<dbReference type="Pfam" id="PF01151">
    <property type="entry name" value="ELO"/>
    <property type="match status" value="1"/>
</dbReference>
<comment type="caution">
    <text evidence="10">Lacks conserved residue(s) required for the propagation of feature annotation.</text>
</comment>
<evidence type="ECO:0000256" key="7">
    <source>
        <dbReference type="ARBA" id="ARBA00023098"/>
    </source>
</evidence>
<protein>
    <recommendedName>
        <fullName evidence="10">Elongation of very long chain fatty acids protein</fullName>
        <ecNumber evidence="10">2.3.1.199</ecNumber>
    </recommendedName>
    <alternativeName>
        <fullName evidence="10">Very-long-chain 3-oxoacyl-CoA synthase</fullName>
    </alternativeName>
</protein>
<dbReference type="GO" id="GO:0034625">
    <property type="term" value="P:fatty acid elongation, monounsaturated fatty acid"/>
    <property type="evidence" value="ECO:0007669"/>
    <property type="project" value="TreeGrafter"/>
</dbReference>
<reference evidence="11" key="2">
    <citation type="submission" date="2025-08" db="UniProtKB">
        <authorList>
            <consortium name="Ensembl"/>
        </authorList>
    </citation>
    <scope>IDENTIFICATION</scope>
</reference>
<dbReference type="PANTHER" id="PTHR11157">
    <property type="entry name" value="FATTY ACID ACYL TRANSFERASE-RELATED"/>
    <property type="match status" value="1"/>
</dbReference>
<evidence type="ECO:0000256" key="10">
    <source>
        <dbReference type="RuleBase" id="RU361115"/>
    </source>
</evidence>
<dbReference type="AlphaFoldDB" id="A0A8C4S7G2"/>
<keyword evidence="6 10" id="KW-1133">Transmembrane helix</keyword>
<dbReference type="GO" id="GO:0034626">
    <property type="term" value="P:fatty acid elongation, polyunsaturated fatty acid"/>
    <property type="evidence" value="ECO:0007669"/>
    <property type="project" value="TreeGrafter"/>
</dbReference>
<keyword evidence="5 10" id="KW-0276">Fatty acid metabolism</keyword>
<organism evidence="11 12">
    <name type="scientific">Erpetoichthys calabaricus</name>
    <name type="common">Rope fish</name>
    <name type="synonym">Calamoichthys calabaricus</name>
    <dbReference type="NCBI Taxonomy" id="27687"/>
    <lineage>
        <taxon>Eukaryota</taxon>
        <taxon>Metazoa</taxon>
        <taxon>Chordata</taxon>
        <taxon>Craniata</taxon>
        <taxon>Vertebrata</taxon>
        <taxon>Euteleostomi</taxon>
        <taxon>Actinopterygii</taxon>
        <taxon>Polypteriformes</taxon>
        <taxon>Polypteridae</taxon>
        <taxon>Erpetoichthys</taxon>
    </lineage>
</organism>
<comment type="catalytic activity">
    <reaction evidence="10">
        <text>a very-long-chain acyl-CoA + malonyl-CoA + H(+) = a very-long-chain 3-oxoacyl-CoA + CO2 + CoA</text>
        <dbReference type="Rhea" id="RHEA:32727"/>
        <dbReference type="ChEBI" id="CHEBI:15378"/>
        <dbReference type="ChEBI" id="CHEBI:16526"/>
        <dbReference type="ChEBI" id="CHEBI:57287"/>
        <dbReference type="ChEBI" id="CHEBI:57384"/>
        <dbReference type="ChEBI" id="CHEBI:90725"/>
        <dbReference type="ChEBI" id="CHEBI:90736"/>
        <dbReference type="EC" id="2.3.1.199"/>
    </reaction>
</comment>
<evidence type="ECO:0000256" key="9">
    <source>
        <dbReference type="ARBA" id="ARBA00023160"/>
    </source>
</evidence>
<name>A0A8C4S7G2_ERPCA</name>
<dbReference type="GO" id="GO:0030148">
    <property type="term" value="P:sphingolipid biosynthetic process"/>
    <property type="evidence" value="ECO:0007669"/>
    <property type="project" value="TreeGrafter"/>
</dbReference>
<keyword evidence="3 10" id="KW-0808">Transferase</keyword>
<reference evidence="11" key="3">
    <citation type="submission" date="2025-09" db="UniProtKB">
        <authorList>
            <consortium name="Ensembl"/>
        </authorList>
    </citation>
    <scope>IDENTIFICATION</scope>
</reference>
<dbReference type="EC" id="2.3.1.199" evidence="10"/>
<evidence type="ECO:0000256" key="6">
    <source>
        <dbReference type="ARBA" id="ARBA00022989"/>
    </source>
</evidence>
<evidence type="ECO:0000256" key="3">
    <source>
        <dbReference type="ARBA" id="ARBA00022679"/>
    </source>
</evidence>
<proteinExistence type="inferred from homology"/>
<keyword evidence="2 10" id="KW-0444">Lipid biosynthesis</keyword>
<dbReference type="GO" id="GO:0009922">
    <property type="term" value="F:fatty acid elongase activity"/>
    <property type="evidence" value="ECO:0007669"/>
    <property type="project" value="UniProtKB-EC"/>
</dbReference>
<evidence type="ECO:0000256" key="2">
    <source>
        <dbReference type="ARBA" id="ARBA00022516"/>
    </source>
</evidence>
<dbReference type="PANTHER" id="PTHR11157:SF118">
    <property type="entry name" value="ELONGATION OF VERY LONG CHAIN FATTY ACIDS PROTEIN 7"/>
    <property type="match status" value="1"/>
</dbReference>
<dbReference type="Proteomes" id="UP000694620">
    <property type="component" value="Chromosome 7"/>
</dbReference>
<evidence type="ECO:0000256" key="5">
    <source>
        <dbReference type="ARBA" id="ARBA00022832"/>
    </source>
</evidence>
<keyword evidence="4 10" id="KW-0812">Transmembrane</keyword>
<dbReference type="GO" id="GO:0042761">
    <property type="term" value="P:very long-chain fatty acid biosynthetic process"/>
    <property type="evidence" value="ECO:0007669"/>
    <property type="project" value="TreeGrafter"/>
</dbReference>
<evidence type="ECO:0000256" key="1">
    <source>
        <dbReference type="ARBA" id="ARBA00004141"/>
    </source>
</evidence>
<evidence type="ECO:0000256" key="4">
    <source>
        <dbReference type="ARBA" id="ARBA00022692"/>
    </source>
</evidence>
<dbReference type="GO" id="GO:0019367">
    <property type="term" value="P:fatty acid elongation, saturated fatty acid"/>
    <property type="evidence" value="ECO:0007669"/>
    <property type="project" value="TreeGrafter"/>
</dbReference>
<keyword evidence="7 10" id="KW-0443">Lipid metabolism</keyword>